<dbReference type="Proteomes" id="UP001320272">
    <property type="component" value="Unassembled WGS sequence"/>
</dbReference>
<keyword evidence="1" id="KW-0812">Transmembrane</keyword>
<feature type="transmembrane region" description="Helical" evidence="1">
    <location>
        <begin position="203"/>
        <end position="225"/>
    </location>
</feature>
<feature type="transmembrane region" description="Helical" evidence="1">
    <location>
        <begin position="23"/>
        <end position="47"/>
    </location>
</feature>
<accession>A0ABS9ARP7</accession>
<name>A0ABS9ARP7_9GAMM</name>
<sequence length="458" mass="49898">MSRQPATAPRRTGRLLLALVTRLHAYIGLFVAPFMLVAALSGIAYVLTPSLEAWLYRDALNGVQGGTAQPLALQVEVAQRALSTGDMPAVVRPAPHPGGTTRVMFASAELGPSQHRALFIDPVSLEIKGDMPVYGTSGVLPLRTTIDLFHRELLMGDIGRYYSELAASWLWVAAFGGLALWLQRRRALRAQQGPAALRRRHATLGMVAALGLVFFSITGLTWSQWAGGNIAELRHAWGWGTPSVTTQLPEAVPQAHDAHGEHGEHSHAQAPDAGVSLADFDLALSAARTAGIDAALLQIEPPRSADRAWRVVEIDRSWPTQVDQVALHPQTMAVIDRTDFTTFPLAAKLTRWGIDLHMGVLFGLPNQLALAAMAGCLVVLVCWGYTMWWRRLRAARHRSRETLSEIFVALPWGARLGVLMTAVALGLALPVLGASLALFAVVDVLRWRSDRRREPRLA</sequence>
<feature type="transmembrane region" description="Helical" evidence="1">
    <location>
        <begin position="431"/>
        <end position="447"/>
    </location>
</feature>
<evidence type="ECO:0000313" key="3">
    <source>
        <dbReference type="Proteomes" id="UP001320272"/>
    </source>
</evidence>
<dbReference type="PANTHER" id="PTHR34219:SF1">
    <property type="entry name" value="PEPSY DOMAIN-CONTAINING PROTEIN"/>
    <property type="match status" value="1"/>
</dbReference>
<keyword evidence="1" id="KW-0472">Membrane</keyword>
<feature type="transmembrane region" description="Helical" evidence="1">
    <location>
        <begin position="368"/>
        <end position="386"/>
    </location>
</feature>
<feature type="transmembrane region" description="Helical" evidence="1">
    <location>
        <begin position="161"/>
        <end position="182"/>
    </location>
</feature>
<dbReference type="InterPro" id="IPR005625">
    <property type="entry name" value="PepSY-ass_TM"/>
</dbReference>
<evidence type="ECO:0000313" key="2">
    <source>
        <dbReference type="EMBL" id="MCE8024306.1"/>
    </source>
</evidence>
<dbReference type="RefSeq" id="WP_010627190.1">
    <property type="nucleotide sequence ID" value="NZ_JABFTV010000004.1"/>
</dbReference>
<keyword evidence="1" id="KW-1133">Transmembrane helix</keyword>
<evidence type="ECO:0000256" key="1">
    <source>
        <dbReference type="SAM" id="Phobius"/>
    </source>
</evidence>
<dbReference type="EMBL" id="JABFTV010000004">
    <property type="protein sequence ID" value="MCE8024306.1"/>
    <property type="molecule type" value="Genomic_DNA"/>
</dbReference>
<dbReference type="PANTHER" id="PTHR34219">
    <property type="entry name" value="IRON-REGULATED INNER MEMBRANE PROTEIN-RELATED"/>
    <property type="match status" value="1"/>
</dbReference>
<proteinExistence type="predicted"/>
<reference evidence="2 3" key="1">
    <citation type="journal article" date="2021" name="Front. Microbiol.">
        <title>Aerobic Denitrification and Heterotrophic Sulfur Oxidation in the Genus Halomonas Revealed by Six Novel Species Characterizations and Genome-Based Analysis.</title>
        <authorList>
            <person name="Wang L."/>
            <person name="Shao Z."/>
        </authorList>
    </citation>
    <scope>NUCLEOTIDE SEQUENCE [LARGE SCALE GENOMIC DNA]</scope>
    <source>
        <strain evidence="2 3">MCCC 1A11058</strain>
    </source>
</reference>
<keyword evidence="3" id="KW-1185">Reference proteome</keyword>
<dbReference type="Pfam" id="PF03929">
    <property type="entry name" value="PepSY_TM"/>
    <property type="match status" value="1"/>
</dbReference>
<feature type="transmembrane region" description="Helical" evidence="1">
    <location>
        <begin position="406"/>
        <end position="425"/>
    </location>
</feature>
<protein>
    <submittedName>
        <fullName evidence="2">PepSY domain-containing protein</fullName>
    </submittedName>
</protein>
<comment type="caution">
    <text evidence="2">The sequence shown here is derived from an EMBL/GenBank/DDBJ whole genome shotgun (WGS) entry which is preliminary data.</text>
</comment>
<organism evidence="2 3">
    <name type="scientific">Billgrantia aerodenitrificans</name>
    <dbReference type="NCBI Taxonomy" id="2733483"/>
    <lineage>
        <taxon>Bacteria</taxon>
        <taxon>Pseudomonadati</taxon>
        <taxon>Pseudomonadota</taxon>
        <taxon>Gammaproteobacteria</taxon>
        <taxon>Oceanospirillales</taxon>
        <taxon>Halomonadaceae</taxon>
        <taxon>Billgrantia</taxon>
    </lineage>
</organism>
<gene>
    <name evidence="2" type="ORF">HOP59_09195</name>
</gene>